<dbReference type="InterPro" id="IPR025948">
    <property type="entry name" value="HTH-like_dom"/>
</dbReference>
<keyword evidence="3" id="KW-1185">Reference proteome</keyword>
<gene>
    <name evidence="2" type="ORF">GCM10010466_68320</name>
</gene>
<evidence type="ECO:0000259" key="1">
    <source>
        <dbReference type="Pfam" id="PF13276"/>
    </source>
</evidence>
<proteinExistence type="predicted"/>
<reference evidence="3" key="1">
    <citation type="journal article" date="2019" name="Int. J. Syst. Evol. Microbiol.">
        <title>The Global Catalogue of Microorganisms (GCM) 10K type strain sequencing project: providing services to taxonomists for standard genome sequencing and annotation.</title>
        <authorList>
            <consortium name="The Broad Institute Genomics Platform"/>
            <consortium name="The Broad Institute Genome Sequencing Center for Infectious Disease"/>
            <person name="Wu L."/>
            <person name="Ma J."/>
        </authorList>
    </citation>
    <scope>NUCLEOTIDE SEQUENCE [LARGE SCALE GENOMIC DNA]</scope>
    <source>
        <strain evidence="3">JCM 9373</strain>
    </source>
</reference>
<evidence type="ECO:0000313" key="2">
    <source>
        <dbReference type="EMBL" id="GAA3168368.1"/>
    </source>
</evidence>
<evidence type="ECO:0000313" key="3">
    <source>
        <dbReference type="Proteomes" id="UP001500320"/>
    </source>
</evidence>
<dbReference type="Proteomes" id="UP001500320">
    <property type="component" value="Unassembled WGS sequence"/>
</dbReference>
<feature type="domain" description="HTH-like" evidence="1">
    <location>
        <begin position="49"/>
        <end position="104"/>
    </location>
</feature>
<dbReference type="SUPFAM" id="SSF53098">
    <property type="entry name" value="Ribonuclease H-like"/>
    <property type="match status" value="1"/>
</dbReference>
<dbReference type="RefSeq" id="WP_344867040.1">
    <property type="nucleotide sequence ID" value="NZ_BAAAUT010000126.1"/>
</dbReference>
<dbReference type="InterPro" id="IPR050900">
    <property type="entry name" value="Transposase_IS3/IS150/IS904"/>
</dbReference>
<dbReference type="PANTHER" id="PTHR46889">
    <property type="entry name" value="TRANSPOSASE INSF FOR INSERTION SEQUENCE IS3B-RELATED"/>
    <property type="match status" value="1"/>
</dbReference>
<accession>A0ABP6P5Q1</accession>
<dbReference type="Pfam" id="PF13276">
    <property type="entry name" value="HTH_21"/>
    <property type="match status" value="1"/>
</dbReference>
<dbReference type="InterPro" id="IPR012337">
    <property type="entry name" value="RNaseH-like_sf"/>
</dbReference>
<comment type="caution">
    <text evidence="2">The sequence shown here is derived from an EMBL/GenBank/DDBJ whole genome shotgun (WGS) entry which is preliminary data.</text>
</comment>
<sequence length="197" mass="22242">MSLARFIAAQRTVHHVPHVVACRAVGVSPAWFYKWRRRDGPSGRECRRRLLAGAVAAVFTERKGADGSPRIAERLRRRGRRVSDNTVAQIMREQGLVARPCRRRAGTTRPGRGRWRAADHVRRDFSAPAPDVRWCGDGTEIPTAEGKLFLAAVQDLFSRRVLGFAMDERKGAVLAMRSWRCGRCRWRSRSAVAVWPG</sequence>
<name>A0ABP6P5Q1_9ACTN</name>
<organism evidence="2 3">
    <name type="scientific">Planomonospora alba</name>
    <dbReference type="NCBI Taxonomy" id="161354"/>
    <lineage>
        <taxon>Bacteria</taxon>
        <taxon>Bacillati</taxon>
        <taxon>Actinomycetota</taxon>
        <taxon>Actinomycetes</taxon>
        <taxon>Streptosporangiales</taxon>
        <taxon>Streptosporangiaceae</taxon>
        <taxon>Planomonospora</taxon>
    </lineage>
</organism>
<protein>
    <recommendedName>
        <fullName evidence="1">HTH-like domain-containing protein</fullName>
    </recommendedName>
</protein>
<dbReference type="PANTHER" id="PTHR46889:SF4">
    <property type="entry name" value="TRANSPOSASE INSO FOR INSERTION SEQUENCE ELEMENT IS911B-RELATED"/>
    <property type="match status" value="1"/>
</dbReference>
<dbReference type="EMBL" id="BAAAUT010000126">
    <property type="protein sequence ID" value="GAA3168368.1"/>
    <property type="molecule type" value="Genomic_DNA"/>
</dbReference>